<protein>
    <submittedName>
        <fullName evidence="3">Uncharacterized protein</fullName>
    </submittedName>
</protein>
<evidence type="ECO:0000256" key="1">
    <source>
        <dbReference type="SAM" id="MobiDB-lite"/>
    </source>
</evidence>
<evidence type="ECO:0000313" key="3">
    <source>
        <dbReference type="EMBL" id="KFW92182.1"/>
    </source>
</evidence>
<feature type="non-terminal residue" evidence="3">
    <location>
        <position position="1"/>
    </location>
</feature>
<accession>A0A093R7U2</accession>
<feature type="region of interest" description="Disordered" evidence="1">
    <location>
        <begin position="30"/>
        <end position="54"/>
    </location>
</feature>
<dbReference type="EMBL" id="KL433219">
    <property type="protein sequence ID" value="KFW92182.1"/>
    <property type="molecule type" value="Genomic_DNA"/>
</dbReference>
<feature type="signal peptide" evidence="2">
    <location>
        <begin position="1"/>
        <end position="17"/>
    </location>
</feature>
<feature type="chain" id="PRO_5005163378" evidence="2">
    <location>
        <begin position="18"/>
        <end position="95"/>
    </location>
</feature>
<keyword evidence="2" id="KW-0732">Signal</keyword>
<gene>
    <name evidence="3" type="ORF">N336_04921</name>
</gene>
<name>A0A093R7U2_PHACA</name>
<organism evidence="3 4">
    <name type="scientific">Phalacrocorax carbo</name>
    <name type="common">Great cormorant</name>
    <name type="synonym">Pelecanus carbo</name>
    <dbReference type="NCBI Taxonomy" id="9209"/>
    <lineage>
        <taxon>Eukaryota</taxon>
        <taxon>Metazoa</taxon>
        <taxon>Chordata</taxon>
        <taxon>Craniata</taxon>
        <taxon>Vertebrata</taxon>
        <taxon>Euteleostomi</taxon>
        <taxon>Archelosauria</taxon>
        <taxon>Archosauria</taxon>
        <taxon>Dinosauria</taxon>
        <taxon>Saurischia</taxon>
        <taxon>Theropoda</taxon>
        <taxon>Coelurosauria</taxon>
        <taxon>Aves</taxon>
        <taxon>Neognathae</taxon>
        <taxon>Neoaves</taxon>
        <taxon>Aequornithes</taxon>
        <taxon>Suliformes</taxon>
        <taxon>Phalacrocoracidae</taxon>
        <taxon>Phalacrocorax</taxon>
    </lineage>
</organism>
<dbReference type="Proteomes" id="UP000053238">
    <property type="component" value="Unassembled WGS sequence"/>
</dbReference>
<dbReference type="AlphaFoldDB" id="A0A093R7U2"/>
<sequence length="95" mass="10714">ANWRQFAAATATPLLRALLGPVLDRLWKHQEEDNLHSPHQTTASKHPVGQKMGRGYCHDPHHTCSVAHKICLLGPPHYQHLPTRLRKTEGTFGKL</sequence>
<evidence type="ECO:0000313" key="4">
    <source>
        <dbReference type="Proteomes" id="UP000053238"/>
    </source>
</evidence>
<feature type="non-terminal residue" evidence="3">
    <location>
        <position position="95"/>
    </location>
</feature>
<evidence type="ECO:0000256" key="2">
    <source>
        <dbReference type="SAM" id="SignalP"/>
    </source>
</evidence>
<reference evidence="3 4" key="1">
    <citation type="submission" date="2014-04" db="EMBL/GenBank/DDBJ databases">
        <title>Genome evolution of avian class.</title>
        <authorList>
            <person name="Zhang G."/>
            <person name="Li C."/>
        </authorList>
    </citation>
    <scope>NUCLEOTIDE SEQUENCE [LARGE SCALE GENOMIC DNA]</scope>
    <source>
        <strain evidence="3">BGI_N336</strain>
    </source>
</reference>
<proteinExistence type="predicted"/>
<keyword evidence="4" id="KW-1185">Reference proteome</keyword>